<dbReference type="Proteomes" id="UP000728032">
    <property type="component" value="Unassembled WGS sequence"/>
</dbReference>
<organism evidence="8">
    <name type="scientific">Oppiella nova</name>
    <dbReference type="NCBI Taxonomy" id="334625"/>
    <lineage>
        <taxon>Eukaryota</taxon>
        <taxon>Metazoa</taxon>
        <taxon>Ecdysozoa</taxon>
        <taxon>Arthropoda</taxon>
        <taxon>Chelicerata</taxon>
        <taxon>Arachnida</taxon>
        <taxon>Acari</taxon>
        <taxon>Acariformes</taxon>
        <taxon>Sarcoptiformes</taxon>
        <taxon>Oribatida</taxon>
        <taxon>Brachypylina</taxon>
        <taxon>Oppioidea</taxon>
        <taxon>Oppiidae</taxon>
        <taxon>Oppiella</taxon>
    </lineage>
</organism>
<dbReference type="InterPro" id="IPR035976">
    <property type="entry name" value="Sushi/SCR/CCP_sf"/>
</dbReference>
<feature type="disulfide bond" evidence="5">
    <location>
        <begin position="697"/>
        <end position="724"/>
    </location>
</feature>
<evidence type="ECO:0000256" key="6">
    <source>
        <dbReference type="SAM" id="SignalP"/>
    </source>
</evidence>
<keyword evidence="3 5" id="KW-1015">Disulfide bond</keyword>
<accession>A0A7R9LSA4</accession>
<keyword evidence="6" id="KW-0732">Signal</keyword>
<evidence type="ECO:0000256" key="1">
    <source>
        <dbReference type="ARBA" id="ARBA00022659"/>
    </source>
</evidence>
<name>A0A7R9LSA4_9ACAR</name>
<evidence type="ECO:0000313" key="9">
    <source>
        <dbReference type="Proteomes" id="UP000728032"/>
    </source>
</evidence>
<feature type="domain" description="Sushi" evidence="7">
    <location>
        <begin position="760"/>
        <end position="819"/>
    </location>
</feature>
<keyword evidence="2" id="KW-0677">Repeat</keyword>
<dbReference type="Gene3D" id="2.10.70.10">
    <property type="entry name" value="Complement Module, domain 1"/>
    <property type="match status" value="9"/>
</dbReference>
<keyword evidence="9" id="KW-1185">Reference proteome</keyword>
<dbReference type="PANTHER" id="PTHR19325:SF560">
    <property type="entry name" value="SUSHI, VON WILLEBRAND FACTOR TYPE A, EGF AND PENTRAXIN DOMAIN-CONTAINING PROTEIN 1"/>
    <property type="match status" value="1"/>
</dbReference>
<feature type="disulfide bond" evidence="5">
    <location>
        <begin position="790"/>
        <end position="817"/>
    </location>
</feature>
<feature type="chain" id="PRO_5036403551" description="Sushi domain-containing protein" evidence="6">
    <location>
        <begin position="28"/>
        <end position="966"/>
    </location>
</feature>
<dbReference type="Pfam" id="PF00084">
    <property type="entry name" value="Sushi"/>
    <property type="match status" value="7"/>
</dbReference>
<dbReference type="PROSITE" id="PS50923">
    <property type="entry name" value="SUSHI"/>
    <property type="match status" value="7"/>
</dbReference>
<feature type="domain" description="Sushi" evidence="7">
    <location>
        <begin position="268"/>
        <end position="329"/>
    </location>
</feature>
<evidence type="ECO:0000256" key="2">
    <source>
        <dbReference type="ARBA" id="ARBA00022737"/>
    </source>
</evidence>
<evidence type="ECO:0000259" key="7">
    <source>
        <dbReference type="PROSITE" id="PS50923"/>
    </source>
</evidence>
<feature type="domain" description="Sushi" evidence="7">
    <location>
        <begin position="330"/>
        <end position="394"/>
    </location>
</feature>
<evidence type="ECO:0000256" key="5">
    <source>
        <dbReference type="PROSITE-ProRule" id="PRU00302"/>
    </source>
</evidence>
<dbReference type="SUPFAM" id="SSF57535">
    <property type="entry name" value="Complement control module/SCR domain"/>
    <property type="match status" value="8"/>
</dbReference>
<dbReference type="OrthoDB" id="6514342at2759"/>
<keyword evidence="1 5" id="KW-0768">Sushi</keyword>
<feature type="signal peptide" evidence="6">
    <location>
        <begin position="1"/>
        <end position="27"/>
    </location>
</feature>
<sequence>MAVLIVLNGQSLWVVLVVQYELDKVVSSHVKKAFKSQVKQKNDGKCESVWDSEALPSCGESTSMSRCSPNLIAPINGYISGNCENPQLDQECSIGCDTDFQLSPNTRQIRCTQDGWDTLEIPEINYASNGFDSTLSESTEQCDDIQPPQRGFTETDCVNPQQDFQCKFTCKTGCTLTEPSVVTCQSNGWDPQIPDPDSICTAPVCPPIEISNGNSCDETPVGGECRLSCDNGQQIDPSIVRCVFIETETRCESKWEPKPLPTCESRAKKCRPDIRSPANGYTEGNCENANLDDECIIKCDKGFKLSPNSPRIRCTENGWDPEELPSCRPNKCSNLVETKNLIFEDNSHCKPGIPGMRCEFRCAQGYSLSPDIKSLMCSNDNEWSNEGQLPQCIQQTSCSSLTPPAHGDFESPDPCRQPKPESQCTVNGVIEWLSVNLNLYLAPLNDIDFGVKTGVCAPGVSGKKCKFECKNNYHLVGESIYTCKEDGQWDRKCCPSCVAQTKCPSVQNIENAEISGKCKEAAPGDICTVKCSNDKIHRMDCLKEGKWSIPIPNCPIIPKASCKSLHPPLNGYLEGKCSDKTQESQTGYTLVGKSELKCTSNGWSSEVPKCKAVECPAVNRPQPNGAFSGFKLSPNTPNVVCNSNGKWSDPNIASTTISCVANNVPTGVCPHIAKPRYGEITGSCNPAQTDKTCSMKCNKGFQLLGNQTIICGRDGHWSGHIPRCLRECPRINTFNGRAIGWCAPGLEGHICRLKHKQSVNQCPNIGNPENGLASGGCANGGTDSVCSFTCSQGFQLEGLSQVTCDSNGVWSGKPPVCERIQCPSLTPSAGISMTGSCTPGLFQMACALSCQTDSSKSMSVTCQADGTWSETIDNFECTATSGQTCPALVLPVGAKPNINCSFGAIGSKCDIKCKYGYQMVGRSSMTCDSSGKWTGRLAQCLRSSGPQGCPLYCLWGLGAISSSMFT</sequence>
<dbReference type="InterPro" id="IPR050350">
    <property type="entry name" value="Compl-Cell_Adhes-Reg"/>
</dbReference>
<gene>
    <name evidence="8" type="ORF">ONB1V03_LOCUS5411</name>
</gene>
<feature type="disulfide bond" evidence="5">
    <location>
        <begin position="913"/>
        <end position="940"/>
    </location>
</feature>
<reference evidence="8" key="1">
    <citation type="submission" date="2020-11" db="EMBL/GenBank/DDBJ databases">
        <authorList>
            <person name="Tran Van P."/>
        </authorList>
    </citation>
    <scope>NUCLEOTIDE SEQUENCE</scope>
</reference>
<keyword evidence="4" id="KW-0325">Glycoprotein</keyword>
<feature type="domain" description="Sushi" evidence="7">
    <location>
        <begin position="198"/>
        <end position="265"/>
    </location>
</feature>
<proteinExistence type="predicted"/>
<feature type="domain" description="Sushi" evidence="7">
    <location>
        <begin position="667"/>
        <end position="726"/>
    </location>
</feature>
<evidence type="ECO:0000256" key="4">
    <source>
        <dbReference type="ARBA" id="ARBA00023180"/>
    </source>
</evidence>
<dbReference type="InterPro" id="IPR000436">
    <property type="entry name" value="Sushi_SCR_CCP_dom"/>
</dbReference>
<dbReference type="AlphaFoldDB" id="A0A7R9LSA4"/>
<evidence type="ECO:0000256" key="3">
    <source>
        <dbReference type="ARBA" id="ARBA00023157"/>
    </source>
</evidence>
<evidence type="ECO:0000313" key="8">
    <source>
        <dbReference type="EMBL" id="CAD7645827.1"/>
    </source>
</evidence>
<dbReference type="EMBL" id="OC916998">
    <property type="protein sequence ID" value="CAD7645827.1"/>
    <property type="molecule type" value="Genomic_DNA"/>
</dbReference>
<protein>
    <recommendedName>
        <fullName evidence="7">Sushi domain-containing protein</fullName>
    </recommendedName>
</protein>
<dbReference type="SMART" id="SM00032">
    <property type="entry name" value="CCP"/>
    <property type="match status" value="12"/>
</dbReference>
<dbReference type="CDD" id="cd00033">
    <property type="entry name" value="CCP"/>
    <property type="match status" value="6"/>
</dbReference>
<dbReference type="EMBL" id="CAJPVJ010002173">
    <property type="protein sequence ID" value="CAG2165873.1"/>
    <property type="molecule type" value="Genomic_DNA"/>
</dbReference>
<feature type="domain" description="Sushi" evidence="7">
    <location>
        <begin position="413"/>
        <end position="499"/>
    </location>
</feature>
<comment type="caution">
    <text evidence="5">Lacks conserved residue(s) required for the propagation of feature annotation.</text>
</comment>
<feature type="domain" description="Sushi" evidence="7">
    <location>
        <begin position="883"/>
        <end position="942"/>
    </location>
</feature>
<dbReference type="PANTHER" id="PTHR19325">
    <property type="entry name" value="COMPLEMENT COMPONENT-RELATED SUSHI DOMAIN-CONTAINING"/>
    <property type="match status" value="1"/>
</dbReference>